<accession>A0A0J1BB74</accession>
<comment type="caution">
    <text evidence="4">The sequence shown here is derived from an EMBL/GenBank/DDBJ whole genome shotgun (WGS) entry which is preliminary data.</text>
</comment>
<dbReference type="GO" id="GO:0003676">
    <property type="term" value="F:nucleic acid binding"/>
    <property type="evidence" value="ECO:0007669"/>
    <property type="project" value="InterPro"/>
</dbReference>
<dbReference type="InterPro" id="IPR014905">
    <property type="entry name" value="HIRAN"/>
</dbReference>
<dbReference type="EMBL" id="LECT01000031">
    <property type="protein sequence ID" value="KLU03786.1"/>
    <property type="molecule type" value="Genomic_DNA"/>
</dbReference>
<dbReference type="GO" id="GO:0016818">
    <property type="term" value="F:hydrolase activity, acting on acid anhydrides, in phosphorus-containing anhydrides"/>
    <property type="evidence" value="ECO:0007669"/>
    <property type="project" value="InterPro"/>
</dbReference>
<name>A0A0J1BB74_RHOIS</name>
<keyword evidence="1" id="KW-0479">Metal-binding</keyword>
<dbReference type="GO" id="GO:0008270">
    <property type="term" value="F:zinc ion binding"/>
    <property type="evidence" value="ECO:0007669"/>
    <property type="project" value="InterPro"/>
</dbReference>
<gene>
    <name evidence="4" type="ORF">RISK_004193</name>
</gene>
<evidence type="ECO:0000256" key="2">
    <source>
        <dbReference type="ARBA" id="ARBA00022801"/>
    </source>
</evidence>
<dbReference type="STRING" id="595434.RISK_004193"/>
<keyword evidence="5" id="KW-1185">Reference proteome</keyword>
<dbReference type="PATRIC" id="fig|595434.4.peg.3974"/>
<evidence type="ECO:0000259" key="3">
    <source>
        <dbReference type="SMART" id="SM00910"/>
    </source>
</evidence>
<evidence type="ECO:0000313" key="5">
    <source>
        <dbReference type="Proteomes" id="UP000036367"/>
    </source>
</evidence>
<keyword evidence="2" id="KW-0378">Hydrolase</keyword>
<evidence type="ECO:0000313" key="4">
    <source>
        <dbReference type="EMBL" id="KLU03786.1"/>
    </source>
</evidence>
<dbReference type="Pfam" id="PF08797">
    <property type="entry name" value="HIRAN"/>
    <property type="match status" value="1"/>
</dbReference>
<proteinExistence type="predicted"/>
<dbReference type="Proteomes" id="UP000036367">
    <property type="component" value="Unassembled WGS sequence"/>
</dbReference>
<dbReference type="SMART" id="SM00910">
    <property type="entry name" value="HIRAN"/>
    <property type="match status" value="1"/>
</dbReference>
<sequence length="219" mass="24850">MYSFCYTRGAMTLPGFEPFSGMEDLSRVYESRRLFPLFENRLLPKSRPEYRKYLHWSGFDPDDPPQPLVLLGRTEGRKQTDSVEVFPQPVPDSHGCYVNYFFAHGVRYHLPNAAPVLDNLHIGDRVTLRPQPQNPNDANAVAISVGETPLGYVPKYLAADVGRLIRECPETTIKLTVERINPDAPTQQRLLCRLDACWPPGFQPCQDDTFQPLVDGCKV</sequence>
<dbReference type="AlphaFoldDB" id="A0A0J1BB74"/>
<protein>
    <recommendedName>
        <fullName evidence="3">HIRAN domain-containing protein</fullName>
    </recommendedName>
</protein>
<dbReference type="Gene3D" id="3.30.70.2330">
    <property type="match status" value="1"/>
</dbReference>
<evidence type="ECO:0000256" key="1">
    <source>
        <dbReference type="ARBA" id="ARBA00022723"/>
    </source>
</evidence>
<feature type="domain" description="HIRAN" evidence="3">
    <location>
        <begin position="98"/>
        <end position="198"/>
    </location>
</feature>
<reference evidence="4" key="1">
    <citation type="submission" date="2015-05" db="EMBL/GenBank/DDBJ databases">
        <title>Permanent draft genome of Rhodopirellula islandicus K833.</title>
        <authorList>
            <person name="Kizina J."/>
            <person name="Richter M."/>
            <person name="Glockner F.O."/>
            <person name="Harder J."/>
        </authorList>
    </citation>
    <scope>NUCLEOTIDE SEQUENCE [LARGE SCALE GENOMIC DNA]</scope>
    <source>
        <strain evidence="4">K833</strain>
    </source>
</reference>
<organism evidence="4 5">
    <name type="scientific">Rhodopirellula islandica</name>
    <dbReference type="NCBI Taxonomy" id="595434"/>
    <lineage>
        <taxon>Bacteria</taxon>
        <taxon>Pseudomonadati</taxon>
        <taxon>Planctomycetota</taxon>
        <taxon>Planctomycetia</taxon>
        <taxon>Pirellulales</taxon>
        <taxon>Pirellulaceae</taxon>
        <taxon>Rhodopirellula</taxon>
    </lineage>
</organism>